<dbReference type="EMBL" id="KN833021">
    <property type="protein sequence ID" value="KIM77770.1"/>
    <property type="molecule type" value="Genomic_DNA"/>
</dbReference>
<keyword evidence="2" id="KW-1185">Reference proteome</keyword>
<dbReference type="HOGENOM" id="CLU_3019979_0_0_1"/>
<feature type="non-terminal residue" evidence="1">
    <location>
        <position position="56"/>
    </location>
</feature>
<reference evidence="1 2" key="1">
    <citation type="submission" date="2014-04" db="EMBL/GenBank/DDBJ databases">
        <authorList>
            <consortium name="DOE Joint Genome Institute"/>
            <person name="Kuo A."/>
            <person name="Tarkka M."/>
            <person name="Buscot F."/>
            <person name="Kohler A."/>
            <person name="Nagy L.G."/>
            <person name="Floudas D."/>
            <person name="Copeland A."/>
            <person name="Barry K.W."/>
            <person name="Cichocki N."/>
            <person name="Veneault-Fourrey C."/>
            <person name="LaButti K."/>
            <person name="Lindquist E.A."/>
            <person name="Lipzen A."/>
            <person name="Lundell T."/>
            <person name="Morin E."/>
            <person name="Murat C."/>
            <person name="Sun H."/>
            <person name="Tunlid A."/>
            <person name="Henrissat B."/>
            <person name="Grigoriev I.V."/>
            <person name="Hibbett D.S."/>
            <person name="Martin F."/>
            <person name="Nordberg H.P."/>
            <person name="Cantor M.N."/>
            <person name="Hua S.X."/>
        </authorList>
    </citation>
    <scope>NUCLEOTIDE SEQUENCE [LARGE SCALE GENOMIC DNA]</scope>
    <source>
        <strain evidence="1 2">F 1598</strain>
    </source>
</reference>
<reference evidence="2" key="2">
    <citation type="submission" date="2015-01" db="EMBL/GenBank/DDBJ databases">
        <title>Evolutionary Origins and Diversification of the Mycorrhizal Mutualists.</title>
        <authorList>
            <consortium name="DOE Joint Genome Institute"/>
            <consortium name="Mycorrhizal Genomics Consortium"/>
            <person name="Kohler A."/>
            <person name="Kuo A."/>
            <person name="Nagy L.G."/>
            <person name="Floudas D."/>
            <person name="Copeland A."/>
            <person name="Barry K.W."/>
            <person name="Cichocki N."/>
            <person name="Veneault-Fourrey C."/>
            <person name="LaButti K."/>
            <person name="Lindquist E.A."/>
            <person name="Lipzen A."/>
            <person name="Lundell T."/>
            <person name="Morin E."/>
            <person name="Murat C."/>
            <person name="Riley R."/>
            <person name="Ohm R."/>
            <person name="Sun H."/>
            <person name="Tunlid A."/>
            <person name="Henrissat B."/>
            <person name="Grigoriev I.V."/>
            <person name="Hibbett D.S."/>
            <person name="Martin F."/>
        </authorList>
    </citation>
    <scope>NUCLEOTIDE SEQUENCE [LARGE SCALE GENOMIC DNA]</scope>
    <source>
        <strain evidence="2">F 1598</strain>
    </source>
</reference>
<organism evidence="1 2">
    <name type="scientific">Piloderma croceum (strain F 1598)</name>
    <dbReference type="NCBI Taxonomy" id="765440"/>
    <lineage>
        <taxon>Eukaryota</taxon>
        <taxon>Fungi</taxon>
        <taxon>Dikarya</taxon>
        <taxon>Basidiomycota</taxon>
        <taxon>Agaricomycotina</taxon>
        <taxon>Agaricomycetes</taxon>
        <taxon>Agaricomycetidae</taxon>
        <taxon>Atheliales</taxon>
        <taxon>Atheliaceae</taxon>
        <taxon>Piloderma</taxon>
    </lineage>
</organism>
<proteinExistence type="predicted"/>
<dbReference type="Proteomes" id="UP000054166">
    <property type="component" value="Unassembled WGS sequence"/>
</dbReference>
<accession>A0A0C3EYZ9</accession>
<name>A0A0C3EYZ9_PILCF</name>
<dbReference type="AlphaFoldDB" id="A0A0C3EYZ9"/>
<dbReference type="InParanoid" id="A0A0C3EYZ9"/>
<evidence type="ECO:0000313" key="1">
    <source>
        <dbReference type="EMBL" id="KIM77770.1"/>
    </source>
</evidence>
<sequence length="56" mass="6793">MAALSLRLQSVGLKYHRRRDMQQMLRLETFREEGLELFVEEVPRQLHKTWPSLLRV</sequence>
<evidence type="ECO:0000313" key="2">
    <source>
        <dbReference type="Proteomes" id="UP000054166"/>
    </source>
</evidence>
<gene>
    <name evidence="1" type="ORF">PILCRDRAFT_825001</name>
</gene>
<protein>
    <submittedName>
        <fullName evidence="1">Uncharacterized protein</fullName>
    </submittedName>
</protein>